<evidence type="ECO:0000313" key="2">
    <source>
        <dbReference type="Proteomes" id="UP000334990"/>
    </source>
</evidence>
<dbReference type="EMBL" id="BLAD01000048">
    <property type="protein sequence ID" value="GES00999.1"/>
    <property type="molecule type" value="Genomic_DNA"/>
</dbReference>
<keyword evidence="2" id="KW-1185">Reference proteome</keyword>
<evidence type="ECO:0008006" key="3">
    <source>
        <dbReference type="Google" id="ProtNLM"/>
    </source>
</evidence>
<gene>
    <name evidence="1" type="ORF">Acor_30630</name>
</gene>
<dbReference type="PANTHER" id="PTHR37292">
    <property type="entry name" value="VNG6097C"/>
    <property type="match status" value="1"/>
</dbReference>
<protein>
    <recommendedName>
        <fullName evidence="3">DUF262 domain-containing protein</fullName>
    </recommendedName>
</protein>
<sequence>MKLPPVRPGSSVSYILDGHQRLSTLYGCLRRPANARRSTEQRDWMWWVYRTLDSSGRGTAGSSRYRHWNSDGAPPAEHLPVRSILRTMDYLAYERNLSKHVHGSTLDRMLHEAEQLAQRIKSYKLAVVRLSGGSLNQAVEVFSRLNSGRQSTDRLASALTHATVASESLADRVTEIQERTVVSGFGDIPALTIFQAILAVSGEEDIQGVRREALTERAEGRIRNSVENADVALEKAVDFLRQRIGVPHVRLVPYNLQIVLLTLFFHVDRRLDEGKLSVLLRWFWNTSLAGYFAGADPSLVQDSLREMKDFAAGRGYLRS</sequence>
<dbReference type="AlphaFoldDB" id="A0A5M3VY29"/>
<dbReference type="Proteomes" id="UP000334990">
    <property type="component" value="Unassembled WGS sequence"/>
</dbReference>
<accession>A0A5M3VY29</accession>
<reference evidence="1 2" key="1">
    <citation type="submission" date="2019-10" db="EMBL/GenBank/DDBJ databases">
        <title>Whole genome shotgun sequence of Acrocarpospora corrugata NBRC 13972.</title>
        <authorList>
            <person name="Ichikawa N."/>
            <person name="Kimura A."/>
            <person name="Kitahashi Y."/>
            <person name="Komaki H."/>
            <person name="Oguchi A."/>
        </authorList>
    </citation>
    <scope>NUCLEOTIDE SEQUENCE [LARGE SCALE GENOMIC DNA]</scope>
    <source>
        <strain evidence="1 2">NBRC 13972</strain>
    </source>
</reference>
<evidence type="ECO:0000313" key="1">
    <source>
        <dbReference type="EMBL" id="GES00999.1"/>
    </source>
</evidence>
<organism evidence="1 2">
    <name type="scientific">Acrocarpospora corrugata</name>
    <dbReference type="NCBI Taxonomy" id="35763"/>
    <lineage>
        <taxon>Bacteria</taxon>
        <taxon>Bacillati</taxon>
        <taxon>Actinomycetota</taxon>
        <taxon>Actinomycetes</taxon>
        <taxon>Streptosporangiales</taxon>
        <taxon>Streptosporangiaceae</taxon>
        <taxon>Acrocarpospora</taxon>
    </lineage>
</organism>
<proteinExistence type="predicted"/>
<dbReference type="PANTHER" id="PTHR37292:SF2">
    <property type="entry name" value="DUF262 DOMAIN-CONTAINING PROTEIN"/>
    <property type="match status" value="1"/>
</dbReference>
<comment type="caution">
    <text evidence="1">The sequence shown here is derived from an EMBL/GenBank/DDBJ whole genome shotgun (WGS) entry which is preliminary data.</text>
</comment>
<name>A0A5M3VY29_9ACTN</name>